<protein>
    <submittedName>
        <fullName evidence="1">Uncharacterized protein</fullName>
    </submittedName>
</protein>
<accession>A0ACB1KEG3</accession>
<dbReference type="EMBL" id="CATOBB020000367">
    <property type="protein sequence ID" value="CAM9141890.1"/>
    <property type="molecule type" value="Genomic_DNA"/>
</dbReference>
<sequence length="483" mass="53434">MEADRPGKLFIGGLSAETTAKSLEAEFQKYGHIVEVLLIKDRNTNKSRGFAFITFQSPADGKDAAREMNGKFLDGKAIKVEQANKPSFESGGRQRQRPSARNRGHPRNQRCQRGRIGGARGRVSRGGHLGDNGYSLNMSSSRGPYPVKRGPSTRCEGPSSKRSAPSAQGRSSSGMRGQGPVLRRENYREGPRGEPVSSRRDDYVSPRDDGYATKDSAKSPPANARDSGSILKWGRSPGLGKQQLTPYSCLENPISRGAWWATVHKVTKIFYILVHHYIFSLKKSILKSFAHLKLPFCMSYFHLIFCLFVLSYSGRDYPSSRDNRDYAPPSRDYAYRDYGHSSSRDDHSSRGHSDRDGYGGSRDRDYSEHRSGGSYKDSYKSYGGSRDAASGGGPPPSYGRSSRYDDYSTARHRYGGGWKSHSSSRSDAHLSGRDHGGRHERGFPSSKDRVYLAPRESYSSSGCEASSGGHGGSRSERVGRNRY</sequence>
<dbReference type="Proteomes" id="UP001162501">
    <property type="component" value="Unassembled WGS sequence"/>
</dbReference>
<evidence type="ECO:0000313" key="2">
    <source>
        <dbReference type="Proteomes" id="UP001162501"/>
    </source>
</evidence>
<organism evidence="1 2">
    <name type="scientific">Rangifer tarandus platyrhynchus</name>
    <name type="common">Svalbard reindeer</name>
    <dbReference type="NCBI Taxonomy" id="3082113"/>
    <lineage>
        <taxon>Eukaryota</taxon>
        <taxon>Metazoa</taxon>
        <taxon>Chordata</taxon>
        <taxon>Craniata</taxon>
        <taxon>Vertebrata</taxon>
        <taxon>Euteleostomi</taxon>
        <taxon>Mammalia</taxon>
        <taxon>Eutheria</taxon>
        <taxon>Laurasiatheria</taxon>
        <taxon>Artiodactyla</taxon>
        <taxon>Ruminantia</taxon>
        <taxon>Pecora</taxon>
        <taxon>Cervidae</taxon>
        <taxon>Odocoileinae</taxon>
        <taxon>Rangifer</taxon>
    </lineage>
</organism>
<name>A0ACB1KEG3_RANTA</name>
<reference evidence="1" key="1">
    <citation type="submission" date="2025-03" db="EMBL/GenBank/DDBJ databases">
        <authorList>
            <consortium name="ELIXIR-Norway"/>
            <consortium name="Elixir Norway"/>
        </authorList>
    </citation>
    <scope>NUCLEOTIDE SEQUENCE</scope>
</reference>
<proteinExistence type="predicted"/>
<comment type="caution">
    <text evidence="1">The sequence shown here is derived from an EMBL/GenBank/DDBJ whole genome shotgun (WGS) entry which is preliminary data.</text>
</comment>
<gene>
    <name evidence="1" type="ORF">MRATA1EN22A_LOCUS28981</name>
</gene>
<evidence type="ECO:0000313" key="1">
    <source>
        <dbReference type="EMBL" id="CAM9141890.1"/>
    </source>
</evidence>